<sequence>MTKIRLGDVAVKIGSGATPKGGAAVYRDHGVALIRSQNVLDNTMAEDGLVYISDDSAKTLDSVTVENGDILLNITGESVARVTMVDSSYLPARVNQHVMIIRPNKSVDSRYLQCVLVEPRMKSHLHSLAVGATRKALTKNMIREIIIELPSLDEQRAVAEVLGALDDKIAVNQQIHELTGELVKNLFCQFAAGRKDVTLDRMAKMNQVKVMPNEGSFRYIDIASVSEGDYSSPRVMEWNDAPGRARRGVRRGDTIWSTVRPNRRSHALVLEDDPCLVCSTGLVTLSPLGRGFSFVYEASHAWRFTEYLLSVAEGSAYPAVTASKFAHAPVPKATESEIAQFNAQCDPLWERAASAKAESRTLASLRDTLLPALMNGTLRVKDAEKQVSEVL</sequence>
<gene>
    <name evidence="5" type="ORF">HMPREF0682_1972</name>
</gene>
<dbReference type="Pfam" id="PF01420">
    <property type="entry name" value="Methylase_S"/>
    <property type="match status" value="1"/>
</dbReference>
<comment type="similarity">
    <text evidence="1">Belongs to the type-I restriction system S methylase family.</text>
</comment>
<dbReference type="GO" id="GO:0003677">
    <property type="term" value="F:DNA binding"/>
    <property type="evidence" value="ECO:0007669"/>
    <property type="project" value="UniProtKB-KW"/>
</dbReference>
<evidence type="ECO:0000313" key="6">
    <source>
        <dbReference type="Proteomes" id="UP000017052"/>
    </source>
</evidence>
<proteinExistence type="inferred from homology"/>
<evidence type="ECO:0000256" key="1">
    <source>
        <dbReference type="ARBA" id="ARBA00010923"/>
    </source>
</evidence>
<dbReference type="RefSeq" id="WP_021798438.1">
    <property type="nucleotide sequence ID" value="NZ_ACVN02000269.1"/>
</dbReference>
<dbReference type="SUPFAM" id="SSF116734">
    <property type="entry name" value="DNA methylase specificity domain"/>
    <property type="match status" value="2"/>
</dbReference>
<evidence type="ECO:0000256" key="2">
    <source>
        <dbReference type="ARBA" id="ARBA00022747"/>
    </source>
</evidence>
<dbReference type="CDD" id="cd17256">
    <property type="entry name" value="RMtype1_S_EcoJA65PI-TRD1-CR1_like"/>
    <property type="match status" value="1"/>
</dbReference>
<dbReference type="PANTHER" id="PTHR30408">
    <property type="entry name" value="TYPE-1 RESTRICTION ENZYME ECOKI SPECIFICITY PROTEIN"/>
    <property type="match status" value="1"/>
</dbReference>
<keyword evidence="6" id="KW-1185">Reference proteome</keyword>
<dbReference type="InterPro" id="IPR052021">
    <property type="entry name" value="Type-I_RS_S_subunit"/>
</dbReference>
<dbReference type="PANTHER" id="PTHR30408:SF13">
    <property type="entry name" value="TYPE I RESTRICTION ENZYME HINDI SPECIFICITY SUBUNIT"/>
    <property type="match status" value="1"/>
</dbReference>
<accession>U2Q665</accession>
<organism evidence="5 6">
    <name type="scientific">Propionibacterium acidifaciens F0233</name>
    <dbReference type="NCBI Taxonomy" id="553198"/>
    <lineage>
        <taxon>Bacteria</taxon>
        <taxon>Bacillati</taxon>
        <taxon>Actinomycetota</taxon>
        <taxon>Actinomycetes</taxon>
        <taxon>Propionibacteriales</taxon>
        <taxon>Propionibacteriaceae</taxon>
        <taxon>Propionibacterium</taxon>
    </lineage>
</organism>
<evidence type="ECO:0000259" key="4">
    <source>
        <dbReference type="Pfam" id="PF01420"/>
    </source>
</evidence>
<dbReference type="InterPro" id="IPR000055">
    <property type="entry name" value="Restrct_endonuc_typeI_TRD"/>
</dbReference>
<reference evidence="5" key="1">
    <citation type="submission" date="2013-08" db="EMBL/GenBank/DDBJ databases">
        <authorList>
            <person name="Durkin A.S."/>
            <person name="Haft D.R."/>
            <person name="McCorrison J."/>
            <person name="Torralba M."/>
            <person name="Gillis M."/>
            <person name="Haft D.H."/>
            <person name="Methe B."/>
            <person name="Sutton G."/>
            <person name="Nelson K.E."/>
        </authorList>
    </citation>
    <scope>NUCLEOTIDE SEQUENCE [LARGE SCALE GENOMIC DNA]</scope>
    <source>
        <strain evidence="5">F0233</strain>
    </source>
</reference>
<comment type="caution">
    <text evidence="5">The sequence shown here is derived from an EMBL/GenBank/DDBJ whole genome shotgun (WGS) entry which is preliminary data.</text>
</comment>
<feature type="domain" description="Type I restriction modification DNA specificity" evidence="4">
    <location>
        <begin position="3"/>
        <end position="177"/>
    </location>
</feature>
<evidence type="ECO:0000313" key="5">
    <source>
        <dbReference type="EMBL" id="ERK51866.1"/>
    </source>
</evidence>
<name>U2Q665_9ACTN</name>
<keyword evidence="2" id="KW-0680">Restriction system</keyword>
<dbReference type="OrthoDB" id="9798929at2"/>
<evidence type="ECO:0000256" key="3">
    <source>
        <dbReference type="ARBA" id="ARBA00023125"/>
    </source>
</evidence>
<protein>
    <submittedName>
        <fullName evidence="5">Type I restriction modification DNA specificity domain protein</fullName>
    </submittedName>
</protein>
<dbReference type="EMBL" id="ACVN02000269">
    <property type="protein sequence ID" value="ERK51866.1"/>
    <property type="molecule type" value="Genomic_DNA"/>
</dbReference>
<dbReference type="Gene3D" id="3.90.220.20">
    <property type="entry name" value="DNA methylase specificity domains"/>
    <property type="match status" value="2"/>
</dbReference>
<dbReference type="GO" id="GO:0009307">
    <property type="term" value="P:DNA restriction-modification system"/>
    <property type="evidence" value="ECO:0007669"/>
    <property type="project" value="UniProtKB-KW"/>
</dbReference>
<dbReference type="Proteomes" id="UP000017052">
    <property type="component" value="Unassembled WGS sequence"/>
</dbReference>
<keyword evidence="3" id="KW-0238">DNA-binding</keyword>
<dbReference type="AlphaFoldDB" id="U2Q665"/>
<dbReference type="InterPro" id="IPR044946">
    <property type="entry name" value="Restrct_endonuc_typeI_TRD_sf"/>
</dbReference>
<dbReference type="GeneID" id="95360581"/>